<dbReference type="Pfam" id="PF04187">
    <property type="entry name" value="Cofac_haem_bdg"/>
    <property type="match status" value="1"/>
</dbReference>
<keyword evidence="2" id="KW-0732">Signal</keyword>
<feature type="domain" description="Haem-binding uptake Tiki superfamily ChaN" evidence="3">
    <location>
        <begin position="58"/>
        <end position="251"/>
    </location>
</feature>
<evidence type="ECO:0000256" key="2">
    <source>
        <dbReference type="SAM" id="SignalP"/>
    </source>
</evidence>
<dbReference type="STRING" id="555512.SAMN04487993_100644"/>
<dbReference type="Gene3D" id="3.40.50.11550">
    <property type="match status" value="2"/>
</dbReference>
<reference evidence="4 5" key="1">
    <citation type="submission" date="2016-10" db="EMBL/GenBank/DDBJ databases">
        <authorList>
            <person name="de Groot N.N."/>
        </authorList>
    </citation>
    <scope>NUCLEOTIDE SEQUENCE [LARGE SCALE GENOMIC DNA]</scope>
    <source>
        <strain evidence="4 5">DSM 26424</strain>
    </source>
</reference>
<proteinExistence type="predicted"/>
<feature type="signal peptide" evidence="2">
    <location>
        <begin position="1"/>
        <end position="21"/>
    </location>
</feature>
<sequence length="302" mass="32303">MTLFRALTVMLTCALPLAAVAQETLPDQIPELAPDLQPDMVPAPEQPLDLEEPPQMALDEAQVVFLGEQHDNPGHHARQAELVAELQPVALVFEMLTAEQAARVTPDLRGDAAALAEALGWADSGWPDFAMYHPIFTAAPEAVIYGAQMPREEARAVRDASPAEVFGQSAGFYGLDQPLPPEQQAAREELQRAAHCDALPPDMLPMMVNIQRLRDARLAEVALEAWAEHGGPVVVITGNGHARADWGAPALLRFAAPEVSVAALGQGETGRGAPEGRFDALEESAPVDRGDPCAEFEAPEGN</sequence>
<dbReference type="CDD" id="cd14727">
    <property type="entry name" value="ChanN-like"/>
    <property type="match status" value="1"/>
</dbReference>
<name>A0A1G8L9L3_9RHOB</name>
<evidence type="ECO:0000259" key="3">
    <source>
        <dbReference type="Pfam" id="PF04187"/>
    </source>
</evidence>
<accession>A0A1G8L9L3</accession>
<evidence type="ECO:0000313" key="5">
    <source>
        <dbReference type="Proteomes" id="UP000199093"/>
    </source>
</evidence>
<protein>
    <submittedName>
        <fullName evidence="4">Haem-binding uptake, Tiki superfamily, ChaN</fullName>
    </submittedName>
</protein>
<evidence type="ECO:0000256" key="1">
    <source>
        <dbReference type="SAM" id="MobiDB-lite"/>
    </source>
</evidence>
<dbReference type="EMBL" id="FNEJ01000006">
    <property type="protein sequence ID" value="SDI52395.1"/>
    <property type="molecule type" value="Genomic_DNA"/>
</dbReference>
<feature type="region of interest" description="Disordered" evidence="1">
    <location>
        <begin position="266"/>
        <end position="302"/>
    </location>
</feature>
<keyword evidence="5" id="KW-1185">Reference proteome</keyword>
<feature type="compositionally biased region" description="Basic and acidic residues" evidence="1">
    <location>
        <begin position="274"/>
        <end position="292"/>
    </location>
</feature>
<dbReference type="Proteomes" id="UP000199093">
    <property type="component" value="Unassembled WGS sequence"/>
</dbReference>
<evidence type="ECO:0000313" key="4">
    <source>
        <dbReference type="EMBL" id="SDI52395.1"/>
    </source>
</evidence>
<dbReference type="SUPFAM" id="SSF159501">
    <property type="entry name" value="EreA/ChaN-like"/>
    <property type="match status" value="1"/>
</dbReference>
<organism evidence="4 5">
    <name type="scientific">Salipiger marinus</name>
    <dbReference type="NCBI Taxonomy" id="555512"/>
    <lineage>
        <taxon>Bacteria</taxon>
        <taxon>Pseudomonadati</taxon>
        <taxon>Pseudomonadota</taxon>
        <taxon>Alphaproteobacteria</taxon>
        <taxon>Rhodobacterales</taxon>
        <taxon>Roseobacteraceae</taxon>
        <taxon>Salipiger</taxon>
    </lineage>
</organism>
<dbReference type="AlphaFoldDB" id="A0A1G8L9L3"/>
<gene>
    <name evidence="4" type="ORF">SAMN04487993_100644</name>
</gene>
<dbReference type="InterPro" id="IPR007314">
    <property type="entry name" value="Cofac_haem-bd_dom"/>
</dbReference>
<feature type="chain" id="PRO_5011712858" evidence="2">
    <location>
        <begin position="22"/>
        <end position="302"/>
    </location>
</feature>